<dbReference type="GO" id="GO:0005814">
    <property type="term" value="C:centriole"/>
    <property type="evidence" value="ECO:0007669"/>
    <property type="project" value="UniProtKB-SubCell"/>
</dbReference>
<dbReference type="GO" id="GO:0005819">
    <property type="term" value="C:spindle"/>
    <property type="evidence" value="ECO:0007669"/>
    <property type="project" value="UniProtKB-SubCell"/>
</dbReference>
<keyword evidence="14" id="KW-1185">Reference proteome</keyword>
<evidence type="ECO:0000256" key="5">
    <source>
        <dbReference type="ARBA" id="ARBA00022618"/>
    </source>
</evidence>
<comment type="subcellular location">
    <subcellularLocation>
        <location evidence="1">Cytoplasm</location>
        <location evidence="1">Cytoskeleton</location>
        <location evidence="1">Microtubule organizing center</location>
        <location evidence="1">Centrosome</location>
        <location evidence="1">Centriole</location>
    </subcellularLocation>
    <subcellularLocation>
        <location evidence="2">Cytoplasm</location>
        <location evidence="2">Cytoskeleton</location>
        <location evidence="2">Spindle</location>
    </subcellularLocation>
</comment>
<feature type="region of interest" description="Disordered" evidence="12">
    <location>
        <begin position="756"/>
        <end position="780"/>
    </location>
</feature>
<dbReference type="GO" id="GO:0005813">
    <property type="term" value="C:centrosome"/>
    <property type="evidence" value="ECO:0007669"/>
    <property type="project" value="TreeGrafter"/>
</dbReference>
<keyword evidence="4" id="KW-0963">Cytoplasm</keyword>
<dbReference type="AlphaFoldDB" id="A0AAV6T647"/>
<name>A0AAV6T647_SOLSE</name>
<feature type="coiled-coil region" evidence="11">
    <location>
        <begin position="417"/>
        <end position="451"/>
    </location>
</feature>
<feature type="region of interest" description="Disordered" evidence="12">
    <location>
        <begin position="527"/>
        <end position="547"/>
    </location>
</feature>
<evidence type="ECO:0000256" key="2">
    <source>
        <dbReference type="ARBA" id="ARBA00004186"/>
    </source>
</evidence>
<feature type="coiled-coil region" evidence="11">
    <location>
        <begin position="688"/>
        <end position="715"/>
    </location>
</feature>
<keyword evidence="5" id="KW-0132">Cell division</keyword>
<evidence type="ECO:0000256" key="4">
    <source>
        <dbReference type="ARBA" id="ARBA00022490"/>
    </source>
</evidence>
<feature type="compositionally biased region" description="Basic and acidic residues" evidence="12">
    <location>
        <begin position="763"/>
        <end position="779"/>
    </location>
</feature>
<proteinExistence type="predicted"/>
<dbReference type="GO" id="GO:0051310">
    <property type="term" value="P:metaphase chromosome alignment"/>
    <property type="evidence" value="ECO:0007669"/>
    <property type="project" value="TreeGrafter"/>
</dbReference>
<keyword evidence="9" id="KW-0131">Cell cycle</keyword>
<keyword evidence="6" id="KW-0498">Mitosis</keyword>
<evidence type="ECO:0000313" key="13">
    <source>
        <dbReference type="EMBL" id="KAG7524924.1"/>
    </source>
</evidence>
<keyword evidence="8" id="KW-0206">Cytoskeleton</keyword>
<feature type="compositionally biased region" description="Basic and acidic residues" evidence="12">
    <location>
        <begin position="230"/>
        <end position="240"/>
    </location>
</feature>
<evidence type="ECO:0000256" key="3">
    <source>
        <dbReference type="ARBA" id="ARBA00018313"/>
    </source>
</evidence>
<feature type="region of interest" description="Disordered" evidence="12">
    <location>
        <begin position="378"/>
        <end position="397"/>
    </location>
</feature>
<evidence type="ECO:0000313" key="14">
    <source>
        <dbReference type="Proteomes" id="UP000693946"/>
    </source>
</evidence>
<dbReference type="Proteomes" id="UP000693946">
    <property type="component" value="Linkage Group LG1"/>
</dbReference>
<evidence type="ECO:0000256" key="1">
    <source>
        <dbReference type="ARBA" id="ARBA00004114"/>
    </source>
</evidence>
<evidence type="ECO:0000256" key="10">
    <source>
        <dbReference type="ARBA" id="ARBA00030722"/>
    </source>
</evidence>
<dbReference type="Pfam" id="PF15678">
    <property type="entry name" value="SPICE"/>
    <property type="match status" value="1"/>
</dbReference>
<keyword evidence="7 11" id="KW-0175">Coiled coil</keyword>
<evidence type="ECO:0000256" key="11">
    <source>
        <dbReference type="SAM" id="Coils"/>
    </source>
</evidence>
<dbReference type="InterPro" id="IPR031387">
    <property type="entry name" value="SPICE1"/>
</dbReference>
<evidence type="ECO:0000256" key="12">
    <source>
        <dbReference type="SAM" id="MobiDB-lite"/>
    </source>
</evidence>
<feature type="region of interest" description="Disordered" evidence="12">
    <location>
        <begin position="179"/>
        <end position="212"/>
    </location>
</feature>
<dbReference type="PANTHER" id="PTHR31167">
    <property type="entry name" value="SPINDLE AND CENTRIOLE ASSOCIATED PROTEIN 1 SPICE1"/>
    <property type="match status" value="1"/>
</dbReference>
<dbReference type="GO" id="GO:0090307">
    <property type="term" value="P:mitotic spindle assembly"/>
    <property type="evidence" value="ECO:0007669"/>
    <property type="project" value="InterPro"/>
</dbReference>
<dbReference type="PANTHER" id="PTHR31167:SF3">
    <property type="entry name" value="SPINDLE AND CENTRIOLE-ASSOCIATED PROTEIN 1"/>
    <property type="match status" value="1"/>
</dbReference>
<dbReference type="GO" id="GO:0051301">
    <property type="term" value="P:cell division"/>
    <property type="evidence" value="ECO:0007669"/>
    <property type="project" value="UniProtKB-KW"/>
</dbReference>
<evidence type="ECO:0000256" key="7">
    <source>
        <dbReference type="ARBA" id="ARBA00023054"/>
    </source>
</evidence>
<gene>
    <name evidence="13" type="ORF">JOB18_019326</name>
</gene>
<reference evidence="13 14" key="1">
    <citation type="journal article" date="2021" name="Sci. Rep.">
        <title>Chromosome anchoring in Senegalese sole (Solea senegalensis) reveals sex-associated markers and genome rearrangements in flatfish.</title>
        <authorList>
            <person name="Guerrero-Cozar I."/>
            <person name="Gomez-Garrido J."/>
            <person name="Berbel C."/>
            <person name="Martinez-Blanch J.F."/>
            <person name="Alioto T."/>
            <person name="Claros M.G."/>
            <person name="Gagnaire P.A."/>
            <person name="Manchado M."/>
        </authorList>
    </citation>
    <scope>NUCLEOTIDE SEQUENCE [LARGE SCALE GENOMIC DNA]</scope>
    <source>
        <strain evidence="13">Sse05_10M</strain>
    </source>
</reference>
<dbReference type="GO" id="GO:0046599">
    <property type="term" value="P:regulation of centriole replication"/>
    <property type="evidence" value="ECO:0007669"/>
    <property type="project" value="TreeGrafter"/>
</dbReference>
<protein>
    <recommendedName>
        <fullName evidence="3">Spindle and centriole-associated protein 1</fullName>
    </recommendedName>
    <alternativeName>
        <fullName evidence="10">Coiled-coil domain-containing protein 52</fullName>
    </alternativeName>
</protein>
<feature type="region of interest" description="Disordered" evidence="12">
    <location>
        <begin position="721"/>
        <end position="740"/>
    </location>
</feature>
<evidence type="ECO:0000256" key="8">
    <source>
        <dbReference type="ARBA" id="ARBA00023212"/>
    </source>
</evidence>
<evidence type="ECO:0000256" key="6">
    <source>
        <dbReference type="ARBA" id="ARBA00022776"/>
    </source>
</evidence>
<comment type="caution">
    <text evidence="13">The sequence shown here is derived from an EMBL/GenBank/DDBJ whole genome shotgun (WGS) entry which is preliminary data.</text>
</comment>
<accession>A0AAV6T647</accession>
<organism evidence="13 14">
    <name type="scientific">Solea senegalensis</name>
    <name type="common">Senegalese sole</name>
    <dbReference type="NCBI Taxonomy" id="28829"/>
    <lineage>
        <taxon>Eukaryota</taxon>
        <taxon>Metazoa</taxon>
        <taxon>Chordata</taxon>
        <taxon>Craniata</taxon>
        <taxon>Vertebrata</taxon>
        <taxon>Euteleostomi</taxon>
        <taxon>Actinopterygii</taxon>
        <taxon>Neopterygii</taxon>
        <taxon>Teleostei</taxon>
        <taxon>Neoteleostei</taxon>
        <taxon>Acanthomorphata</taxon>
        <taxon>Carangaria</taxon>
        <taxon>Pleuronectiformes</taxon>
        <taxon>Pleuronectoidei</taxon>
        <taxon>Soleidae</taxon>
        <taxon>Solea</taxon>
    </lineage>
</organism>
<feature type="region of interest" description="Disordered" evidence="12">
    <location>
        <begin position="617"/>
        <end position="664"/>
    </location>
</feature>
<feature type="region of interest" description="Disordered" evidence="12">
    <location>
        <begin position="230"/>
        <end position="281"/>
    </location>
</feature>
<evidence type="ECO:0000256" key="9">
    <source>
        <dbReference type="ARBA" id="ARBA00023306"/>
    </source>
</evidence>
<dbReference type="EMBL" id="JAGKHQ010000001">
    <property type="protein sequence ID" value="KAG7524924.1"/>
    <property type="molecule type" value="Genomic_DNA"/>
</dbReference>
<feature type="compositionally biased region" description="Basic residues" evidence="12">
    <location>
        <begin position="252"/>
        <end position="265"/>
    </location>
</feature>
<sequence>MLRCKVGVRGNRGGSGARLFKNCQTTSFRGNVNANEVETDLTRCSFPTFSWKMSFVRVGRTQQQQHSRGKRPVRLRKTTAAPKKDWVSTVNDLSVHKLSPAELSHRHEIHKSHNRAAAQWELKEKALKSRFKHAGSPAPLDQASLSIIREVFSDQLLLQDVLARSDRAMAVVKDLFGDAPRRQTGHPSVTMAPNCDSDSELPVLQRPDPPTQLSLLSQSMMDQQALNELHASEEHDRDEDANPSDYYLIKRTNVRKKKTQSRRVQGHRDDIPSTPCTSGRAPAQTALNATLAVQRVRTSHKQSEEIEEEQSVLVTHVLNPDLPSHQPGRTSNGASKIRKCISQSSELSGSSVASLSGDQSSLGLLQAMLCQVEADVDSLSPDTAPGSAQSPKQHRTQSLTGFSVALINTLGRLVHHHKQTDEKVQKEAQERRKLEEELREQRGLIDALTAETMTLREEAGVLQAGLQQRITELEDKLDAVMLLIGGLGLLEAQTNIPQNSDVKATVSQSAPVPERIQAPVPSAVLLSPPRQTDNWQHVPVTHPTSQYHQLPPVDNLYSCEDVHAQSSSSSLASLPLVSLPSTSSLSLTSSDPLAILAEIAQLSRQNDLIRAQLSQAKTLRSGVGGSPDSSVSERRRLSSGSSGKMTPPIVGERRTSGSGSTRRQNQNVLVTDGHTVAHQTTSPNTSSANSVEQRLLELNRQSAAARSRLLELIEQQKHSVSSKVSPSVSPIPPSAFSPHRAESPEVSLLLLPAQEPQSQAVGGERRYASPEGEARESKTQVHTHSCVNSYIYICSQIVDYILLNLCMIQSRLRLIFFS</sequence>
<feature type="compositionally biased region" description="Polar residues" evidence="12">
    <location>
        <begin position="386"/>
        <end position="397"/>
    </location>
</feature>